<dbReference type="eggNOG" id="COG2827">
    <property type="taxonomic scope" value="Bacteria"/>
</dbReference>
<dbReference type="OrthoDB" id="9797095at2"/>
<dbReference type="InterPro" id="IPR050190">
    <property type="entry name" value="UPF0213_domain"/>
</dbReference>
<dbReference type="RefSeq" id="WP_005348677.1">
    <property type="nucleotide sequence ID" value="NZ_APVG01000007.1"/>
</dbReference>
<dbReference type="PATRIC" id="fig|1268237.3.peg.877"/>
<proteinExistence type="inferred from homology"/>
<dbReference type="Proteomes" id="UP000023775">
    <property type="component" value="Unassembled WGS sequence"/>
</dbReference>
<dbReference type="CDD" id="cd10456">
    <property type="entry name" value="GIY-YIG_UPF0213"/>
    <property type="match status" value="1"/>
</dbReference>
<dbReference type="InterPro" id="IPR000305">
    <property type="entry name" value="GIY-YIG_endonuc"/>
</dbReference>
<dbReference type="SUPFAM" id="SSF82771">
    <property type="entry name" value="GIY-YIG endonuclease"/>
    <property type="match status" value="1"/>
</dbReference>
<keyword evidence="4" id="KW-1185">Reference proteome</keyword>
<comment type="caution">
    <text evidence="3">The sequence shown here is derived from an EMBL/GenBank/DDBJ whole genome shotgun (WGS) entry which is preliminary data.</text>
</comment>
<evidence type="ECO:0000256" key="1">
    <source>
        <dbReference type="ARBA" id="ARBA00007435"/>
    </source>
</evidence>
<dbReference type="PANTHER" id="PTHR34477">
    <property type="entry name" value="UPF0213 PROTEIN YHBQ"/>
    <property type="match status" value="1"/>
</dbReference>
<organism evidence="3 4">
    <name type="scientific">Aeromonas diversa CDC 2478-85</name>
    <dbReference type="NCBI Taxonomy" id="1268237"/>
    <lineage>
        <taxon>Bacteria</taxon>
        <taxon>Pseudomonadati</taxon>
        <taxon>Pseudomonadota</taxon>
        <taxon>Gammaproteobacteria</taxon>
        <taxon>Aeromonadales</taxon>
        <taxon>Aeromonadaceae</taxon>
        <taxon>Aeromonas</taxon>
    </lineage>
</organism>
<dbReference type="Gene3D" id="3.40.1440.10">
    <property type="entry name" value="GIY-YIG endonuclease"/>
    <property type="match status" value="1"/>
</dbReference>
<feature type="domain" description="GIY-YIG" evidence="2">
    <location>
        <begin position="2"/>
        <end position="77"/>
    </location>
</feature>
<dbReference type="PROSITE" id="PS50164">
    <property type="entry name" value="GIY_YIG"/>
    <property type="match status" value="1"/>
</dbReference>
<name>N9VNS8_9GAMM</name>
<evidence type="ECO:0000313" key="3">
    <source>
        <dbReference type="EMBL" id="ENY73183.1"/>
    </source>
</evidence>
<reference evidence="3 4" key="1">
    <citation type="journal article" date="2013" name="Genome Announc.">
        <title>Draft Genome Sequence of the Aeromonas diversa Type Strain.</title>
        <authorList>
            <person name="Farfan M."/>
            <person name="Spataro N."/>
            <person name="Sanglas A."/>
            <person name="Albarral V."/>
            <person name="Loren J.G."/>
            <person name="Bosch E."/>
            <person name="Fuste M.C."/>
        </authorList>
    </citation>
    <scope>NUCLEOTIDE SEQUENCE [LARGE SCALE GENOMIC DNA]</scope>
    <source>
        <strain evidence="3 4">2478-85</strain>
    </source>
</reference>
<accession>N9VNS8</accession>
<evidence type="ECO:0000259" key="2">
    <source>
        <dbReference type="PROSITE" id="PS50164"/>
    </source>
</evidence>
<sequence>MSIWHLYLVRTRLGHLYTGISTDPVRRLAEHQAGRGARNLRGKGPLTLAWQAEVGDHGQALRLEYRLKRQTRATKERLVATPDSWPALRARLLPGPLSQAQRE</sequence>
<comment type="similarity">
    <text evidence="1">Belongs to the UPF0213 family.</text>
</comment>
<dbReference type="PANTHER" id="PTHR34477:SF1">
    <property type="entry name" value="UPF0213 PROTEIN YHBQ"/>
    <property type="match status" value="1"/>
</dbReference>
<dbReference type="EMBL" id="APVG01000007">
    <property type="protein sequence ID" value="ENY73183.1"/>
    <property type="molecule type" value="Genomic_DNA"/>
</dbReference>
<gene>
    <name evidence="3" type="ORF">G114_04448</name>
</gene>
<evidence type="ECO:0000313" key="4">
    <source>
        <dbReference type="Proteomes" id="UP000023775"/>
    </source>
</evidence>
<protein>
    <submittedName>
        <fullName evidence="3">Endo/excinuclease domain-containing protein</fullName>
    </submittedName>
</protein>
<dbReference type="AlphaFoldDB" id="N9VNS8"/>
<dbReference type="Pfam" id="PF01541">
    <property type="entry name" value="GIY-YIG"/>
    <property type="match status" value="1"/>
</dbReference>
<dbReference type="InterPro" id="IPR035901">
    <property type="entry name" value="GIY-YIG_endonuc_sf"/>
</dbReference>